<reference evidence="2" key="1">
    <citation type="journal article" date="2023" name="Science">
        <title>Genome structures resolve the early diversification of teleost fishes.</title>
        <authorList>
            <person name="Parey E."/>
            <person name="Louis A."/>
            <person name="Montfort J."/>
            <person name="Bouchez O."/>
            <person name="Roques C."/>
            <person name="Iampietro C."/>
            <person name="Lluch J."/>
            <person name="Castinel A."/>
            <person name="Donnadieu C."/>
            <person name="Desvignes T."/>
            <person name="Floi Bucao C."/>
            <person name="Jouanno E."/>
            <person name="Wen M."/>
            <person name="Mejri S."/>
            <person name="Dirks R."/>
            <person name="Jansen H."/>
            <person name="Henkel C."/>
            <person name="Chen W.J."/>
            <person name="Zahm M."/>
            <person name="Cabau C."/>
            <person name="Klopp C."/>
            <person name="Thompson A.W."/>
            <person name="Robinson-Rechavi M."/>
            <person name="Braasch I."/>
            <person name="Lecointre G."/>
            <person name="Bobe J."/>
            <person name="Postlethwait J.H."/>
            <person name="Berthelot C."/>
            <person name="Roest Crollius H."/>
            <person name="Guiguen Y."/>
        </authorList>
    </citation>
    <scope>NUCLEOTIDE SEQUENCE</scope>
    <source>
        <strain evidence="2">NC1722</strain>
    </source>
</reference>
<gene>
    <name evidence="2" type="ORF">AAFF_G00107980</name>
</gene>
<comment type="caution">
    <text evidence="2">The sequence shown here is derived from an EMBL/GenBank/DDBJ whole genome shotgun (WGS) entry which is preliminary data.</text>
</comment>
<evidence type="ECO:0000313" key="3">
    <source>
        <dbReference type="Proteomes" id="UP001221898"/>
    </source>
</evidence>
<feature type="compositionally biased region" description="Low complexity" evidence="1">
    <location>
        <begin position="147"/>
        <end position="156"/>
    </location>
</feature>
<evidence type="ECO:0000256" key="1">
    <source>
        <dbReference type="SAM" id="MobiDB-lite"/>
    </source>
</evidence>
<name>A0AAD7WC14_9TELE</name>
<evidence type="ECO:0000313" key="2">
    <source>
        <dbReference type="EMBL" id="KAJ8390404.1"/>
    </source>
</evidence>
<dbReference type="Proteomes" id="UP001221898">
    <property type="component" value="Unassembled WGS sequence"/>
</dbReference>
<feature type="region of interest" description="Disordered" evidence="1">
    <location>
        <begin position="126"/>
        <end position="162"/>
    </location>
</feature>
<feature type="compositionally biased region" description="Basic and acidic residues" evidence="1">
    <location>
        <begin position="126"/>
        <end position="143"/>
    </location>
</feature>
<feature type="region of interest" description="Disordered" evidence="1">
    <location>
        <begin position="50"/>
        <end position="91"/>
    </location>
</feature>
<proteinExistence type="predicted"/>
<dbReference type="AlphaFoldDB" id="A0AAD7WC14"/>
<sequence length="162" mass="17656">MQCNIIPAILVWRANSSFVTTRNLPQVPFEKETVAPPCWLPGDSYGKQKWPRTKNLSPGVRKSERKQSRGWGAAHSSSHCRRFKGSITETPLTGARPHGILLIIPGEVQSRSSYLLSAWGGGTKDQEDMLVHENDSCESDSKTDPTGSSASSPPGSRVQNAP</sequence>
<keyword evidence="3" id="KW-1185">Reference proteome</keyword>
<dbReference type="EMBL" id="JAINUG010000170">
    <property type="protein sequence ID" value="KAJ8390404.1"/>
    <property type="molecule type" value="Genomic_DNA"/>
</dbReference>
<accession>A0AAD7WC14</accession>
<protein>
    <submittedName>
        <fullName evidence="2">Uncharacterized protein</fullName>
    </submittedName>
</protein>
<organism evidence="2 3">
    <name type="scientific">Aldrovandia affinis</name>
    <dbReference type="NCBI Taxonomy" id="143900"/>
    <lineage>
        <taxon>Eukaryota</taxon>
        <taxon>Metazoa</taxon>
        <taxon>Chordata</taxon>
        <taxon>Craniata</taxon>
        <taxon>Vertebrata</taxon>
        <taxon>Euteleostomi</taxon>
        <taxon>Actinopterygii</taxon>
        <taxon>Neopterygii</taxon>
        <taxon>Teleostei</taxon>
        <taxon>Notacanthiformes</taxon>
        <taxon>Halosauridae</taxon>
        <taxon>Aldrovandia</taxon>
    </lineage>
</organism>